<name>A0A553NMZ5_9TELE</name>
<proteinExistence type="predicted"/>
<evidence type="ECO:0000313" key="7">
    <source>
        <dbReference type="Proteomes" id="UP000316079"/>
    </source>
</evidence>
<dbReference type="OrthoDB" id="10045817at2759"/>
<comment type="caution">
    <text evidence="6">The sequence shown here is derived from an EMBL/GenBank/DDBJ whole genome shotgun (WGS) entry which is preliminary data.</text>
</comment>
<keyword evidence="7" id="KW-1185">Reference proteome</keyword>
<dbReference type="PANTHER" id="PTHR31383">
    <property type="entry name" value="OXIDATIVE STRESS-RESPONSE SERINE-RICH PROTEIN 1"/>
    <property type="match status" value="1"/>
</dbReference>
<evidence type="ECO:0000256" key="4">
    <source>
        <dbReference type="ARBA" id="ARBA00031405"/>
    </source>
</evidence>
<organism evidence="6 7">
    <name type="scientific">Danionella cerebrum</name>
    <dbReference type="NCBI Taxonomy" id="2873325"/>
    <lineage>
        <taxon>Eukaryota</taxon>
        <taxon>Metazoa</taxon>
        <taxon>Chordata</taxon>
        <taxon>Craniata</taxon>
        <taxon>Vertebrata</taxon>
        <taxon>Euteleostomi</taxon>
        <taxon>Actinopterygii</taxon>
        <taxon>Neopterygii</taxon>
        <taxon>Teleostei</taxon>
        <taxon>Ostariophysi</taxon>
        <taxon>Cypriniformes</taxon>
        <taxon>Danionidae</taxon>
        <taxon>Danioninae</taxon>
        <taxon>Danionella</taxon>
    </lineage>
</organism>
<feature type="compositionally biased region" description="Polar residues" evidence="5">
    <location>
        <begin position="99"/>
        <end position="112"/>
    </location>
</feature>
<dbReference type="GO" id="GO:0070301">
    <property type="term" value="P:cellular response to hydrogen peroxide"/>
    <property type="evidence" value="ECO:0007669"/>
    <property type="project" value="TreeGrafter"/>
</dbReference>
<keyword evidence="2" id="KW-0597">Phosphoprotein</keyword>
<feature type="region of interest" description="Disordered" evidence="5">
    <location>
        <begin position="25"/>
        <end position="161"/>
    </location>
</feature>
<dbReference type="AlphaFoldDB" id="A0A553NMZ5"/>
<feature type="compositionally biased region" description="Low complexity" evidence="5">
    <location>
        <begin position="215"/>
        <end position="232"/>
    </location>
</feature>
<evidence type="ECO:0000256" key="1">
    <source>
        <dbReference type="ARBA" id="ARBA00015005"/>
    </source>
</evidence>
<evidence type="ECO:0000313" key="6">
    <source>
        <dbReference type="EMBL" id="TRY66802.1"/>
    </source>
</evidence>
<sequence>MATAEKVGNYCEEETLQTAFKKLRVDARSSPEGAKPKMTSSKENWHGCTRKSSRGVARNQRRRRSKSPILHPPKFTYCSKMSPPPAHLRHKTPPEPDETGTTKSDTSFSASCPSVFGVAGYETHLPSPKGQESPLSPRVPSEEECTPENKPALGSAQEVGTAPSDFQTLSKLQEGAQCSCDKQQCQCPGWQGVEVYSFTGLRDVISECEHKDNSRTSTGSNSGASSSPRSCSEQARAYVDDITIEDLSGYMEYYLYIPKKMSHMAEMMYT</sequence>
<feature type="compositionally biased region" description="Basic residues" evidence="5">
    <location>
        <begin position="48"/>
        <end position="66"/>
    </location>
</feature>
<dbReference type="Pfam" id="PF05604">
    <property type="entry name" value="DUF776"/>
    <property type="match status" value="1"/>
</dbReference>
<dbReference type="Proteomes" id="UP000316079">
    <property type="component" value="Unassembled WGS sequence"/>
</dbReference>
<evidence type="ECO:0000256" key="3">
    <source>
        <dbReference type="ARBA" id="ARBA00029721"/>
    </source>
</evidence>
<gene>
    <name evidence="6" type="ORF">DNTS_004757</name>
</gene>
<accession>A0A553NMZ5</accession>
<dbReference type="PANTHER" id="PTHR31383:SF2">
    <property type="entry name" value="OXIDATIVE STRESS-RESPONSIVE SERINE-RICH PROTEIN 1"/>
    <property type="match status" value="1"/>
</dbReference>
<evidence type="ECO:0000256" key="5">
    <source>
        <dbReference type="SAM" id="MobiDB-lite"/>
    </source>
</evidence>
<evidence type="ECO:0000256" key="2">
    <source>
        <dbReference type="ARBA" id="ARBA00022553"/>
    </source>
</evidence>
<dbReference type="EMBL" id="SRMA01026822">
    <property type="protein sequence ID" value="TRY66802.1"/>
    <property type="molecule type" value="Genomic_DNA"/>
</dbReference>
<feature type="region of interest" description="Disordered" evidence="5">
    <location>
        <begin position="210"/>
        <end position="232"/>
    </location>
</feature>
<reference evidence="6 7" key="1">
    <citation type="journal article" date="2019" name="Sci. Data">
        <title>Hybrid genome assembly and annotation of Danionella translucida.</title>
        <authorList>
            <person name="Kadobianskyi M."/>
            <person name="Schulze L."/>
            <person name="Schuelke M."/>
            <person name="Judkewitz B."/>
        </authorList>
    </citation>
    <scope>NUCLEOTIDE SEQUENCE [LARGE SCALE GENOMIC DNA]</scope>
    <source>
        <strain evidence="6 7">Bolton</strain>
    </source>
</reference>
<dbReference type="InterPro" id="IPR008494">
    <property type="entry name" value="DUF776"/>
</dbReference>
<protein>
    <recommendedName>
        <fullName evidence="1">Oxidative stress-responsive serine-rich protein 1</fullName>
    </recommendedName>
    <alternativeName>
        <fullName evidence="4">Oxidative stress-responsive protein 1</fullName>
    </alternativeName>
    <alternativeName>
        <fullName evidence="3">Peroxide-inducible transcript 1 protein</fullName>
    </alternativeName>
</protein>